<evidence type="ECO:0008006" key="5">
    <source>
        <dbReference type="Google" id="ProtNLM"/>
    </source>
</evidence>
<feature type="compositionally biased region" description="Basic and acidic residues" evidence="1">
    <location>
        <begin position="56"/>
        <end position="68"/>
    </location>
</feature>
<keyword evidence="2" id="KW-0732">Signal</keyword>
<evidence type="ECO:0000313" key="4">
    <source>
        <dbReference type="Proteomes" id="UP001164743"/>
    </source>
</evidence>
<evidence type="ECO:0000256" key="1">
    <source>
        <dbReference type="SAM" id="MobiDB-lite"/>
    </source>
</evidence>
<name>A0ABY7CX04_9BASI</name>
<feature type="region of interest" description="Disordered" evidence="1">
    <location>
        <begin position="50"/>
        <end position="69"/>
    </location>
</feature>
<gene>
    <name evidence="3" type="ORF">PtA15_11A519</name>
</gene>
<dbReference type="RefSeq" id="XP_053025383.1">
    <property type="nucleotide sequence ID" value="XM_053161436.1"/>
</dbReference>
<proteinExistence type="predicted"/>
<dbReference type="EMBL" id="CP110431">
    <property type="protein sequence ID" value="WAQ89828.1"/>
    <property type="molecule type" value="Genomic_DNA"/>
</dbReference>
<sequence length="167" mass="18871">MLLHPGTLAIYGALLLLITRTPAQCYGASLSKRMSTEIHAGESAYLLRTAGSSGTPHERESHLGKERNSGSFLDQKVLDVTSPNPRQQFDQDHKIELVPEEKENLMKLKAFKIVASKKFGIKPDQIDEAVEWFQDLMKSLNGEDLKHGRKANFSLGKLEFFKFWKIL</sequence>
<dbReference type="GeneID" id="77802331"/>
<accession>A0ABY7CX04</accession>
<evidence type="ECO:0000256" key="2">
    <source>
        <dbReference type="SAM" id="SignalP"/>
    </source>
</evidence>
<organism evidence="3 4">
    <name type="scientific">Puccinia triticina</name>
    <dbReference type="NCBI Taxonomy" id="208348"/>
    <lineage>
        <taxon>Eukaryota</taxon>
        <taxon>Fungi</taxon>
        <taxon>Dikarya</taxon>
        <taxon>Basidiomycota</taxon>
        <taxon>Pucciniomycotina</taxon>
        <taxon>Pucciniomycetes</taxon>
        <taxon>Pucciniales</taxon>
        <taxon>Pucciniaceae</taxon>
        <taxon>Puccinia</taxon>
    </lineage>
</organism>
<reference evidence="3" key="1">
    <citation type="submission" date="2022-10" db="EMBL/GenBank/DDBJ databases">
        <title>Puccinia triticina Genome sequencing and assembly.</title>
        <authorList>
            <person name="Li C."/>
        </authorList>
    </citation>
    <scope>NUCLEOTIDE SEQUENCE</scope>
    <source>
        <strain evidence="3">Pt15</strain>
    </source>
</reference>
<protein>
    <recommendedName>
        <fullName evidence="5">RxLR effector protein</fullName>
    </recommendedName>
</protein>
<feature type="chain" id="PRO_5047548725" description="RxLR effector protein" evidence="2">
    <location>
        <begin position="24"/>
        <end position="167"/>
    </location>
</feature>
<feature type="signal peptide" evidence="2">
    <location>
        <begin position="1"/>
        <end position="23"/>
    </location>
</feature>
<evidence type="ECO:0000313" key="3">
    <source>
        <dbReference type="EMBL" id="WAQ89828.1"/>
    </source>
</evidence>
<keyword evidence="4" id="KW-1185">Reference proteome</keyword>
<dbReference type="Proteomes" id="UP001164743">
    <property type="component" value="Chromosome 11A"/>
</dbReference>